<organism evidence="3 5">
    <name type="scientific">Kaistella antarctica</name>
    <dbReference type="NCBI Taxonomy" id="266748"/>
    <lineage>
        <taxon>Bacteria</taxon>
        <taxon>Pseudomonadati</taxon>
        <taxon>Bacteroidota</taxon>
        <taxon>Flavobacteriia</taxon>
        <taxon>Flavobacteriales</taxon>
        <taxon>Weeksellaceae</taxon>
        <taxon>Chryseobacterium group</taxon>
        <taxon>Kaistella</taxon>
    </lineage>
</organism>
<feature type="transmembrane region" description="Helical" evidence="1">
    <location>
        <begin position="6"/>
        <end position="25"/>
    </location>
</feature>
<dbReference type="Proteomes" id="UP000270036">
    <property type="component" value="Chromosome"/>
</dbReference>
<dbReference type="KEGG" id="cant:NCTC13489_01240"/>
<dbReference type="EMBL" id="LR134441">
    <property type="protein sequence ID" value="VEH98917.1"/>
    <property type="molecule type" value="Genomic_DNA"/>
</dbReference>
<keyword evidence="4" id="KW-1185">Reference proteome</keyword>
<dbReference type="STRING" id="266748.HY04_11660"/>
<gene>
    <name evidence="2" type="ORF">HY04_11660</name>
    <name evidence="3" type="ORF">NCTC13489_01240</name>
</gene>
<keyword evidence="1" id="KW-1133">Transmembrane helix</keyword>
<dbReference type="InterPro" id="IPR025833">
    <property type="entry name" value="GDYXXLXY"/>
</dbReference>
<reference evidence="3 5" key="2">
    <citation type="submission" date="2018-12" db="EMBL/GenBank/DDBJ databases">
        <authorList>
            <consortium name="Pathogen Informatics"/>
        </authorList>
    </citation>
    <scope>NUCLEOTIDE SEQUENCE [LARGE SCALE GENOMIC DNA]</scope>
    <source>
        <strain evidence="3 5">NCTC13489</strain>
    </source>
</reference>
<dbReference type="RefSeq" id="WP_034719897.1">
    <property type="nucleotide sequence ID" value="NZ_FOIX01000003.1"/>
</dbReference>
<sequence length="162" mass="18834">MKKYKWYLILLNLVVLLVYFNFTVYKKEELLKNGKLVLLELAPVDPRSLMQGDYMILRYEISENFDAEKSPKRGYCIVKIGSDGIARKVRFQKNLTPLKPEEHAIEYSSSDPWNMNIGAESFFFQEGQGKKYEQAKYGGLKIDDRGNSLLFGLYDEKANQIK</sequence>
<evidence type="ECO:0000313" key="4">
    <source>
        <dbReference type="Proteomes" id="UP000028349"/>
    </source>
</evidence>
<evidence type="ECO:0000313" key="5">
    <source>
        <dbReference type="Proteomes" id="UP000270036"/>
    </source>
</evidence>
<protein>
    <submittedName>
        <fullName evidence="2">Membrane protein</fullName>
    </submittedName>
    <submittedName>
        <fullName evidence="3">Uncharacterized membrane-anchored protein</fullName>
    </submittedName>
</protein>
<accession>A0A3S4V255</accession>
<evidence type="ECO:0000313" key="2">
    <source>
        <dbReference type="EMBL" id="KEY19083.1"/>
    </source>
</evidence>
<dbReference type="EMBL" id="JPEP01000002">
    <property type="protein sequence ID" value="KEY19083.1"/>
    <property type="molecule type" value="Genomic_DNA"/>
</dbReference>
<keyword evidence="1" id="KW-0472">Membrane</keyword>
<evidence type="ECO:0000256" key="1">
    <source>
        <dbReference type="SAM" id="Phobius"/>
    </source>
</evidence>
<name>A0A3S4V255_9FLAO</name>
<reference evidence="2 4" key="1">
    <citation type="submission" date="2014-07" db="EMBL/GenBank/DDBJ databases">
        <authorList>
            <person name="Pisani N.G."/>
            <person name="Newman J.D."/>
        </authorList>
    </citation>
    <scope>NUCLEOTIDE SEQUENCE [LARGE SCALE GENOMIC DNA]</scope>
    <source>
        <strain evidence="2 4">LMG 24720</strain>
    </source>
</reference>
<dbReference type="OrthoDB" id="4868247at2"/>
<evidence type="ECO:0000313" key="3">
    <source>
        <dbReference type="EMBL" id="VEH98917.1"/>
    </source>
</evidence>
<keyword evidence="1" id="KW-0812">Transmembrane</keyword>
<proteinExistence type="predicted"/>
<dbReference type="AlphaFoldDB" id="A0A3S4V255"/>
<dbReference type="Pfam" id="PF14345">
    <property type="entry name" value="GDYXXLXY"/>
    <property type="match status" value="1"/>
</dbReference>
<dbReference type="Proteomes" id="UP000028349">
    <property type="component" value="Unassembled WGS sequence"/>
</dbReference>